<dbReference type="RefSeq" id="WP_190946151.1">
    <property type="nucleotide sequence ID" value="NZ_JACJSI010000260.1"/>
</dbReference>
<name>A0ABR8E165_9NOSO</name>
<reference evidence="1 2" key="1">
    <citation type="journal article" date="2020" name="ISME J.">
        <title>Comparative genomics reveals insights into cyanobacterial evolution and habitat adaptation.</title>
        <authorList>
            <person name="Chen M.Y."/>
            <person name="Teng W.K."/>
            <person name="Zhao L."/>
            <person name="Hu C.X."/>
            <person name="Zhou Y.K."/>
            <person name="Han B.P."/>
            <person name="Song L.R."/>
            <person name="Shu W.S."/>
        </authorList>
    </citation>
    <scope>NUCLEOTIDE SEQUENCE [LARGE SCALE GENOMIC DNA]</scope>
    <source>
        <strain evidence="1 2">FACHB-838</strain>
    </source>
</reference>
<accession>A0ABR8E165</accession>
<protein>
    <submittedName>
        <fullName evidence="1">Uncharacterized protein</fullName>
    </submittedName>
</protein>
<organism evidence="1 2">
    <name type="scientific">Nostoc flagelliforme FACHB-838</name>
    <dbReference type="NCBI Taxonomy" id="2692904"/>
    <lineage>
        <taxon>Bacteria</taxon>
        <taxon>Bacillati</taxon>
        <taxon>Cyanobacteriota</taxon>
        <taxon>Cyanophyceae</taxon>
        <taxon>Nostocales</taxon>
        <taxon>Nostocaceae</taxon>
        <taxon>Nostoc</taxon>
    </lineage>
</organism>
<keyword evidence="2" id="KW-1185">Reference proteome</keyword>
<dbReference type="Proteomes" id="UP000623440">
    <property type="component" value="Unassembled WGS sequence"/>
</dbReference>
<dbReference type="EMBL" id="JACJSI010000260">
    <property type="protein sequence ID" value="MBD2535309.1"/>
    <property type="molecule type" value="Genomic_DNA"/>
</dbReference>
<proteinExistence type="predicted"/>
<evidence type="ECO:0000313" key="1">
    <source>
        <dbReference type="EMBL" id="MBD2535309.1"/>
    </source>
</evidence>
<sequence>MPSKAFSFRLPDAAVQALSALQLEDETLNQTAQRVIMEHLGVYTNSSTIVDRRLEVVEAALTEVRSQLEELRGKWKAR</sequence>
<gene>
    <name evidence="1" type="ORF">H6G97_40295</name>
</gene>
<comment type="caution">
    <text evidence="1">The sequence shown here is derived from an EMBL/GenBank/DDBJ whole genome shotgun (WGS) entry which is preliminary data.</text>
</comment>
<evidence type="ECO:0000313" key="2">
    <source>
        <dbReference type="Proteomes" id="UP000623440"/>
    </source>
</evidence>